<dbReference type="Gene3D" id="3.90.550.10">
    <property type="entry name" value="Spore Coat Polysaccharide Biosynthesis Protein SpsA, Chain A"/>
    <property type="match status" value="1"/>
</dbReference>
<evidence type="ECO:0000313" key="2">
    <source>
        <dbReference type="EMBL" id="EEC50203.1"/>
    </source>
</evidence>
<protein>
    <submittedName>
        <fullName evidence="2">Uncharacterized protein</fullName>
    </submittedName>
</protein>
<feature type="compositionally biased region" description="Low complexity" evidence="1">
    <location>
        <begin position="70"/>
        <end position="81"/>
    </location>
</feature>
<feature type="compositionally biased region" description="Polar residues" evidence="1">
    <location>
        <begin position="59"/>
        <end position="69"/>
    </location>
</feature>
<name>B7FU55_PHATC</name>
<feature type="compositionally biased region" description="Polar residues" evidence="1">
    <location>
        <begin position="505"/>
        <end position="519"/>
    </location>
</feature>
<feature type="compositionally biased region" description="Basic and acidic residues" evidence="1">
    <location>
        <begin position="366"/>
        <end position="386"/>
    </location>
</feature>
<dbReference type="RefSeq" id="XP_002178538.1">
    <property type="nucleotide sequence ID" value="XM_002178502.1"/>
</dbReference>
<feature type="compositionally biased region" description="Basic and acidic residues" evidence="1">
    <location>
        <begin position="312"/>
        <end position="343"/>
    </location>
</feature>
<feature type="compositionally biased region" description="Basic and acidic residues" evidence="1">
    <location>
        <begin position="164"/>
        <end position="176"/>
    </location>
</feature>
<dbReference type="eggNOG" id="ENOG502SJCU">
    <property type="taxonomic scope" value="Eukaryota"/>
</dbReference>
<dbReference type="SUPFAM" id="SSF53448">
    <property type="entry name" value="Nucleotide-diphospho-sugar transferases"/>
    <property type="match status" value="1"/>
</dbReference>
<gene>
    <name evidence="2" type="ORF">PHATRDRAFT_33888</name>
</gene>
<feature type="region of interest" description="Disordered" evidence="1">
    <location>
        <begin position="57"/>
        <end position="343"/>
    </location>
</feature>
<dbReference type="HOGENOM" id="CLU_341160_0_0_1"/>
<reference evidence="3" key="2">
    <citation type="submission" date="2008-08" db="EMBL/GenBank/DDBJ databases">
        <authorList>
            <consortium name="Diatom Consortium"/>
            <person name="Grigoriev I."/>
            <person name="Grimwood J."/>
            <person name="Kuo A."/>
            <person name="Otillar R.P."/>
            <person name="Salamov A."/>
            <person name="Detter J.C."/>
            <person name="Lindquist E."/>
            <person name="Shapiro H."/>
            <person name="Lucas S."/>
            <person name="Glavina del Rio T."/>
            <person name="Pitluck S."/>
            <person name="Rokhsar D."/>
            <person name="Bowler C."/>
        </authorList>
    </citation>
    <scope>GENOME REANNOTATION</scope>
    <source>
        <strain evidence="3">CCAP 1055/1</strain>
    </source>
</reference>
<dbReference type="Proteomes" id="UP000000759">
    <property type="component" value="Chromosome 4"/>
</dbReference>
<dbReference type="GeneID" id="7197689"/>
<evidence type="ECO:0000256" key="1">
    <source>
        <dbReference type="SAM" id="MobiDB-lite"/>
    </source>
</evidence>
<dbReference type="PaxDb" id="2850-Phatr33888"/>
<keyword evidence="3" id="KW-1185">Reference proteome</keyword>
<feature type="compositionally biased region" description="Gly residues" evidence="1">
    <location>
        <begin position="145"/>
        <end position="154"/>
    </location>
</feature>
<feature type="compositionally biased region" description="Polar residues" evidence="1">
    <location>
        <begin position="737"/>
        <end position="752"/>
    </location>
</feature>
<dbReference type="InParanoid" id="B7FU55"/>
<feature type="compositionally biased region" description="Polar residues" evidence="1">
    <location>
        <begin position="488"/>
        <end position="498"/>
    </location>
</feature>
<dbReference type="PANTHER" id="PTHR11183">
    <property type="entry name" value="GLYCOGENIN SUBFAMILY MEMBER"/>
    <property type="match status" value="1"/>
</dbReference>
<feature type="compositionally biased region" description="Basic and acidic residues" evidence="1">
    <location>
        <begin position="593"/>
        <end position="606"/>
    </location>
</feature>
<dbReference type="KEGG" id="pti:PHATRDRAFT_33888"/>
<accession>B7FU55</accession>
<feature type="region of interest" description="Disordered" evidence="1">
    <location>
        <begin position="407"/>
        <end position="650"/>
    </location>
</feature>
<feature type="compositionally biased region" description="Basic and acidic residues" evidence="1">
    <location>
        <begin position="453"/>
        <end position="471"/>
    </location>
</feature>
<feature type="compositionally biased region" description="Basic and acidic residues" evidence="1">
    <location>
        <begin position="238"/>
        <end position="253"/>
    </location>
</feature>
<proteinExistence type="predicted"/>
<dbReference type="OrthoDB" id="42013at2759"/>
<sequence>MLRQSCSVTGDTVGETDCEIVICTYPSKPLSVRLQRLRPSHESLNAKISNHSFEPVRFYSSTPMGPTTDASSPRSEGPSSREAGEILSSDPPSTIPSYATLANRPPPMRRMPPNAHQGPPSQQSPPFSGDDRRSRIRNNAPVIRGGRGGFPLRGGRGRPHRGGRGTDERGGREGRGGRGRRGGQTLERDHIELNRGRGDSLDRRFSLTPGGENRDDLSDTGSSFSGGRGGNYFPRGGRGRDSAGRRFDGERGGRGRSGRWPERGSGFEGRASRDGRGRRGGRDSPVEGRRGRGDFRPSDDRIMEATFTGRSESGRGRGVEWGRRGGGRNDREGRARCEGRSAHFRIEAPTHSLPVVPKLLDSNALGKHERSGSMEQKDSGNKRNRESLSFGSEGEILSDVLIPTNSFSSTGRGVYGEPISRDHIPDEPRRSQQNLLASKVPFEHAKATAGLPDSERGFERNQETRPVRTDETSLSAITSFRTEKGPSKGNQASHQFGSRQGDMLYSTSSDRNETATLPNRSIPPVRHADDSAFSADAPSMRDAVPHRIPGEASGSGHNFTGIRTGSFSSEPLDRMDRSFSFGGRGRQGRLSGRGREADAGKREAWRDSAPPAMLNGNRAMATGRGDDFSRRGGPGRSFRGGLVGRSRGLGDLGRNALVRGGRGTDRGTAQHENIALPWQQRRSGLSSLPANAVTRRQRIENRFDSPVHPIPNLHSQHAVNRDAPSKDMASPKDLLVSTISITSPEQGPTRSATPPPEPLKPSGYIVALTRLADMEAQMEYAFAKHLHLSIEQKKLRAQYGILEGLPVGIDAVKEDLDNLHDGNDQTKLQEATIKVLQPYNADDSAQAREHLLHWVKNSVSHDTTALKFAQHSASFEVKNGGVGDVHVASDSIEVPRNFPIKIAHAISLVSCHKASRVKGSLDALIVLRHSIHQNSVHNPSSGSSYSYQMYAIIHEDGGCVEYVNFIKRLGYIPVVKPTPVNVSAIVNNDWYRDHVENENCCGSKEFIKLYAYTFTHHPVVVHWDLDVSVLQPMDDLYDAIIYDSDSSKGQRARSRLQIQRPWYQHLPDRIDAFYTKDVTSSAPWEKVQAVQGGFVVARPSMDDFHAYMSFIMNANYTPGRGSTSGWGGLGYGGFQGAMAYQGVLAYFYDQVRPGRSVELDVCRWNQVVADVIWRGPNNMNHHGQCRQYPVEDGNFTANTPENGRCEDCRALPISEVKTVHYTACKKPFDCSLPYPRNPRDKRQVYRLQELTNVTTCGLFFRKYFEYRRDVEDRVAEKIGIVPSRRDGNYFPEYFMGYCQNAGGYYSIGGIPEDFDMKSIYGF</sequence>
<dbReference type="STRING" id="556484.B7FU55"/>
<feature type="compositionally biased region" description="Basic and acidic residues" evidence="1">
    <location>
        <begin position="419"/>
        <end position="430"/>
    </location>
</feature>
<feature type="region of interest" description="Disordered" evidence="1">
    <location>
        <begin position="704"/>
        <end position="761"/>
    </location>
</feature>
<feature type="compositionally biased region" description="Basic and acidic residues" evidence="1">
    <location>
        <begin position="186"/>
        <end position="205"/>
    </location>
</feature>
<feature type="compositionally biased region" description="Low complexity" evidence="1">
    <location>
        <begin position="636"/>
        <end position="646"/>
    </location>
</feature>
<reference evidence="2 3" key="1">
    <citation type="journal article" date="2008" name="Nature">
        <title>The Phaeodactylum genome reveals the evolutionary history of diatom genomes.</title>
        <authorList>
            <person name="Bowler C."/>
            <person name="Allen A.E."/>
            <person name="Badger J.H."/>
            <person name="Grimwood J."/>
            <person name="Jabbari K."/>
            <person name="Kuo A."/>
            <person name="Maheswari U."/>
            <person name="Martens C."/>
            <person name="Maumus F."/>
            <person name="Otillar R.P."/>
            <person name="Rayko E."/>
            <person name="Salamov A."/>
            <person name="Vandepoele K."/>
            <person name="Beszteri B."/>
            <person name="Gruber A."/>
            <person name="Heijde M."/>
            <person name="Katinka M."/>
            <person name="Mock T."/>
            <person name="Valentin K."/>
            <person name="Verret F."/>
            <person name="Berges J.A."/>
            <person name="Brownlee C."/>
            <person name="Cadoret J.P."/>
            <person name="Chiovitti A."/>
            <person name="Choi C.J."/>
            <person name="Coesel S."/>
            <person name="De Martino A."/>
            <person name="Detter J.C."/>
            <person name="Durkin C."/>
            <person name="Falciatore A."/>
            <person name="Fournet J."/>
            <person name="Haruta M."/>
            <person name="Huysman M.J."/>
            <person name="Jenkins B.D."/>
            <person name="Jiroutova K."/>
            <person name="Jorgensen R.E."/>
            <person name="Joubert Y."/>
            <person name="Kaplan A."/>
            <person name="Kroger N."/>
            <person name="Kroth P.G."/>
            <person name="La Roche J."/>
            <person name="Lindquist E."/>
            <person name="Lommer M."/>
            <person name="Martin-Jezequel V."/>
            <person name="Lopez P.J."/>
            <person name="Lucas S."/>
            <person name="Mangogna M."/>
            <person name="McGinnis K."/>
            <person name="Medlin L.K."/>
            <person name="Montsant A."/>
            <person name="Oudot-Le Secq M.P."/>
            <person name="Napoli C."/>
            <person name="Obornik M."/>
            <person name="Parker M.S."/>
            <person name="Petit J.L."/>
            <person name="Porcel B.M."/>
            <person name="Poulsen N."/>
            <person name="Robison M."/>
            <person name="Rychlewski L."/>
            <person name="Rynearson T.A."/>
            <person name="Schmutz J."/>
            <person name="Shapiro H."/>
            <person name="Siaut M."/>
            <person name="Stanley M."/>
            <person name="Sussman M.R."/>
            <person name="Taylor A.R."/>
            <person name="Vardi A."/>
            <person name="von Dassow P."/>
            <person name="Vyverman W."/>
            <person name="Willis A."/>
            <person name="Wyrwicz L.S."/>
            <person name="Rokhsar D.S."/>
            <person name="Weissenbach J."/>
            <person name="Armbrust E.V."/>
            <person name="Green B.R."/>
            <person name="Van de Peer Y."/>
            <person name="Grigoriev I.V."/>
        </authorList>
    </citation>
    <scope>NUCLEOTIDE SEQUENCE [LARGE SCALE GENOMIC DNA]</scope>
    <source>
        <strain evidence="2 3">CCAP 1055/1</strain>
    </source>
</reference>
<dbReference type="InterPro" id="IPR050587">
    <property type="entry name" value="GNT1/Glycosyltrans_8"/>
</dbReference>
<feature type="compositionally biased region" description="Low complexity" evidence="1">
    <location>
        <begin position="111"/>
        <end position="128"/>
    </location>
</feature>
<organism evidence="2 3">
    <name type="scientific">Phaeodactylum tricornutum (strain CCAP 1055/1)</name>
    <dbReference type="NCBI Taxonomy" id="556484"/>
    <lineage>
        <taxon>Eukaryota</taxon>
        <taxon>Sar</taxon>
        <taxon>Stramenopiles</taxon>
        <taxon>Ochrophyta</taxon>
        <taxon>Bacillariophyta</taxon>
        <taxon>Bacillariophyceae</taxon>
        <taxon>Bacillariophycidae</taxon>
        <taxon>Naviculales</taxon>
        <taxon>Phaeodactylaceae</taxon>
        <taxon>Phaeodactylum</taxon>
    </lineage>
</organism>
<evidence type="ECO:0000313" key="3">
    <source>
        <dbReference type="Proteomes" id="UP000000759"/>
    </source>
</evidence>
<dbReference type="EMBL" id="CM000607">
    <property type="protein sequence ID" value="EEC50203.1"/>
    <property type="molecule type" value="Genomic_DNA"/>
</dbReference>
<dbReference type="InterPro" id="IPR029044">
    <property type="entry name" value="Nucleotide-diphossugar_trans"/>
</dbReference>
<feature type="compositionally biased region" description="Basic and acidic residues" evidence="1">
    <location>
        <begin position="270"/>
        <end position="303"/>
    </location>
</feature>
<feature type="compositionally biased region" description="Polar residues" evidence="1">
    <location>
        <begin position="555"/>
        <end position="569"/>
    </location>
</feature>
<feature type="region of interest" description="Disordered" evidence="1">
    <location>
        <begin position="355"/>
        <end position="393"/>
    </location>
</feature>